<feature type="region of interest" description="Disordered" evidence="5">
    <location>
        <begin position="1537"/>
        <end position="1562"/>
    </location>
</feature>
<feature type="domain" description="ASD2" evidence="6">
    <location>
        <begin position="1484"/>
        <end position="1805"/>
    </location>
</feature>
<dbReference type="InterPro" id="IPR014799">
    <property type="entry name" value="ASD2_dom"/>
</dbReference>
<feature type="region of interest" description="Disordered" evidence="5">
    <location>
        <begin position="339"/>
        <end position="358"/>
    </location>
</feature>
<comment type="similarity">
    <text evidence="2">Belongs to the shroom family.</text>
</comment>
<feature type="region of interest" description="Disordered" evidence="5">
    <location>
        <begin position="926"/>
        <end position="1271"/>
    </location>
</feature>
<feature type="region of interest" description="Disordered" evidence="5">
    <location>
        <begin position="1327"/>
        <end position="1408"/>
    </location>
</feature>
<feature type="compositionally biased region" description="Polar residues" evidence="5">
    <location>
        <begin position="172"/>
        <end position="186"/>
    </location>
</feature>
<comment type="caution">
    <text evidence="7">The sequence shown here is derived from an EMBL/GenBank/DDBJ whole genome shotgun (WGS) entry which is preliminary data.</text>
</comment>
<feature type="compositionally biased region" description="Low complexity" evidence="5">
    <location>
        <begin position="1010"/>
        <end position="1021"/>
    </location>
</feature>
<feature type="compositionally biased region" description="Polar residues" evidence="5">
    <location>
        <begin position="485"/>
        <end position="495"/>
    </location>
</feature>
<dbReference type="EMBL" id="CAWYQH010000163">
    <property type="protein sequence ID" value="CAK8697022.1"/>
    <property type="molecule type" value="Genomic_DNA"/>
</dbReference>
<evidence type="ECO:0000256" key="1">
    <source>
        <dbReference type="ARBA" id="ARBA00004245"/>
    </source>
</evidence>
<feature type="compositionally biased region" description="Basic and acidic residues" evidence="5">
    <location>
        <begin position="932"/>
        <end position="944"/>
    </location>
</feature>
<evidence type="ECO:0000256" key="3">
    <source>
        <dbReference type="ARBA" id="ARBA00022490"/>
    </source>
</evidence>
<feature type="compositionally biased region" description="Low complexity" evidence="5">
    <location>
        <begin position="1114"/>
        <end position="1138"/>
    </location>
</feature>
<feature type="compositionally biased region" description="Basic and acidic residues" evidence="5">
    <location>
        <begin position="1233"/>
        <end position="1243"/>
    </location>
</feature>
<feature type="region of interest" description="Disordered" evidence="5">
    <location>
        <begin position="1426"/>
        <end position="1490"/>
    </location>
</feature>
<feature type="compositionally biased region" description="Polar residues" evidence="5">
    <location>
        <begin position="791"/>
        <end position="800"/>
    </location>
</feature>
<feature type="compositionally biased region" description="Polar residues" evidence="5">
    <location>
        <begin position="126"/>
        <end position="151"/>
    </location>
</feature>
<feature type="region of interest" description="Disordered" evidence="5">
    <location>
        <begin position="434"/>
        <end position="459"/>
    </location>
</feature>
<feature type="compositionally biased region" description="Polar residues" evidence="5">
    <location>
        <begin position="372"/>
        <end position="382"/>
    </location>
</feature>
<feature type="region of interest" description="Disordered" evidence="5">
    <location>
        <begin position="573"/>
        <end position="609"/>
    </location>
</feature>
<feature type="compositionally biased region" description="Basic and acidic residues" evidence="5">
    <location>
        <begin position="661"/>
        <end position="687"/>
    </location>
</feature>
<organism evidence="7 8">
    <name type="scientific">Clavelina lepadiformis</name>
    <name type="common">Light-bulb sea squirt</name>
    <name type="synonym">Ascidia lepadiformis</name>
    <dbReference type="NCBI Taxonomy" id="159417"/>
    <lineage>
        <taxon>Eukaryota</taxon>
        <taxon>Metazoa</taxon>
        <taxon>Chordata</taxon>
        <taxon>Tunicata</taxon>
        <taxon>Ascidiacea</taxon>
        <taxon>Aplousobranchia</taxon>
        <taxon>Clavelinidae</taxon>
        <taxon>Clavelina</taxon>
    </lineage>
</organism>
<feature type="region of interest" description="Disordered" evidence="5">
    <location>
        <begin position="1298"/>
        <end position="1317"/>
    </location>
</feature>
<feature type="region of interest" description="Disordered" evidence="5">
    <location>
        <begin position="633"/>
        <end position="687"/>
    </location>
</feature>
<feature type="compositionally biased region" description="Pro residues" evidence="5">
    <location>
        <begin position="1457"/>
        <end position="1468"/>
    </location>
</feature>
<evidence type="ECO:0000313" key="7">
    <source>
        <dbReference type="EMBL" id="CAK8697022.1"/>
    </source>
</evidence>
<dbReference type="PANTHER" id="PTHR15012:SF32">
    <property type="entry name" value="PROTEIN SHROOM"/>
    <property type="match status" value="1"/>
</dbReference>
<feature type="compositionally biased region" description="Polar residues" evidence="5">
    <location>
        <begin position="1154"/>
        <end position="1179"/>
    </location>
</feature>
<evidence type="ECO:0000256" key="2">
    <source>
        <dbReference type="ARBA" id="ARBA00006469"/>
    </source>
</evidence>
<feature type="compositionally biased region" description="Basic residues" evidence="5">
    <location>
        <begin position="1104"/>
        <end position="1113"/>
    </location>
</feature>
<feature type="region of interest" description="Disordered" evidence="5">
    <location>
        <begin position="172"/>
        <end position="329"/>
    </location>
</feature>
<feature type="compositionally biased region" description="Polar residues" evidence="5">
    <location>
        <begin position="339"/>
        <end position="357"/>
    </location>
</feature>
<feature type="compositionally biased region" description="Polar residues" evidence="5">
    <location>
        <begin position="1074"/>
        <end position="1094"/>
    </location>
</feature>
<comment type="subcellular location">
    <subcellularLocation>
        <location evidence="1">Cytoplasm</location>
        <location evidence="1">Cytoskeleton</location>
    </subcellularLocation>
</comment>
<feature type="compositionally biased region" description="Polar residues" evidence="5">
    <location>
        <begin position="515"/>
        <end position="524"/>
    </location>
</feature>
<feature type="compositionally biased region" description="Basic and acidic residues" evidence="5">
    <location>
        <begin position="450"/>
        <end position="459"/>
    </location>
</feature>
<keyword evidence="8" id="KW-1185">Reference proteome</keyword>
<dbReference type="Pfam" id="PF08687">
    <property type="entry name" value="ASD2"/>
    <property type="match status" value="1"/>
</dbReference>
<keyword evidence="3" id="KW-0963">Cytoplasm</keyword>
<dbReference type="InterPro" id="IPR027685">
    <property type="entry name" value="Shroom_fam"/>
</dbReference>
<feature type="compositionally biased region" description="Polar residues" evidence="5">
    <location>
        <begin position="823"/>
        <end position="836"/>
    </location>
</feature>
<evidence type="ECO:0000256" key="4">
    <source>
        <dbReference type="ARBA" id="ARBA00023212"/>
    </source>
</evidence>
<feature type="compositionally biased region" description="Polar residues" evidence="5">
    <location>
        <begin position="1200"/>
        <end position="1214"/>
    </location>
</feature>
<reference evidence="7 8" key="1">
    <citation type="submission" date="2024-02" db="EMBL/GenBank/DDBJ databases">
        <authorList>
            <person name="Daric V."/>
            <person name="Darras S."/>
        </authorList>
    </citation>
    <scope>NUCLEOTIDE SEQUENCE [LARGE SCALE GENOMIC DNA]</scope>
</reference>
<dbReference type="PANTHER" id="PTHR15012">
    <property type="entry name" value="APICAL PROTEIN/SHROOM-RELATED"/>
    <property type="match status" value="1"/>
</dbReference>
<feature type="compositionally biased region" description="Polar residues" evidence="5">
    <location>
        <begin position="1426"/>
        <end position="1441"/>
    </location>
</feature>
<feature type="compositionally biased region" description="Basic and acidic residues" evidence="5">
    <location>
        <begin position="261"/>
        <end position="276"/>
    </location>
</feature>
<dbReference type="Proteomes" id="UP001642483">
    <property type="component" value="Unassembled WGS sequence"/>
</dbReference>
<dbReference type="PROSITE" id="PS51307">
    <property type="entry name" value="ASD2"/>
    <property type="match status" value="1"/>
</dbReference>
<feature type="compositionally biased region" description="Polar residues" evidence="5">
    <location>
        <begin position="593"/>
        <end position="609"/>
    </location>
</feature>
<feature type="compositionally biased region" description="Basic and acidic residues" evidence="5">
    <location>
        <begin position="187"/>
        <end position="211"/>
    </location>
</feature>
<feature type="compositionally biased region" description="Basic and acidic residues" evidence="5">
    <location>
        <begin position="583"/>
        <end position="592"/>
    </location>
</feature>
<accession>A0ABP0GZF2</accession>
<evidence type="ECO:0000256" key="5">
    <source>
        <dbReference type="SAM" id="MobiDB-lite"/>
    </source>
</evidence>
<gene>
    <name evidence="7" type="ORF">CVLEPA_LOCUS30309</name>
</gene>
<sequence>MCLYFRARDRGHPVERPRSWHASKHPDFDTSLQERNMRSPVTAYPGSPASHHRLFQPPLNQNRRRSKGWQESGDLKSTFKGDINGSKDSLISGGSQQSYRSGRLSVSSSRSSGTMSSSRGSLDNLVDNNYRYSGDMSSYPQITSSSKQKLSSPYKPQPGIVSQQKNIFEKLSQTSSASGESHQYSRGSREDLDRLSRVRRIPSDDSDREKPCQQLPYGRDSSKSPYHSTANSRRSSFSPPLVSVHLRNRSRDSDSDQSIFNKRESQQDNRTYEERIPSPSDVPPKRTSGTNLRFRDAKIIKTNLDTSRGRLPSSEVPEPPARDSSSAQAVRNYHIHSHLSSPQDESGANHPYASSPNDKILEHSSRAVKSSPVHQANTSIASTEAPHRITVTRPIEKNVETSKVSGRVFGVLSVGNSKDIVATSMTVSPKVKELDVNGEKTSSESQTYKDSQKKCDTTSPHRYEHLKDSYTAPERSGLNTDYVSRQQTRHSQPNIPTEHPAKRVLNKSVTEHTRTGSGDLNENLGSAKGKGRYGSVWKTPQVHRRGRSADFSTVLGDWAPHDKDDLAGRFSVFKPENNNTPRHLSDNCKEDVNSNTEGQSRTPDSASIFSNNKKMEMEIDNQPSILRSLQNAQYSDRQGKNHQSKANSDNYETLWGSEPNKGSKDANRDVPEERKAHYERSNKKDTRKSWTVELDDTQDDEAFGKAYCNDIKDMSRKVLRVTSFTRKELDVSPSSRTFEQKRKHFQFPAHLNQKQAHPAVIHSRSRSHGNEIDESSEPIAGTKNVRPKSGRASTDNSPSESARPRPKSAGVVRPSRHAPVHRTTVTPTYNSASYYTRKSESLPRNMIPSFHSDGFPSPTSKSPNKPLPDPSAQNRRVSVDVKPDFHQTMLKMSTDPAKKQAVLNFLSKKTGQSFDSGTMENYFTSSTSIHTSHSDETDKRRPKESTSSGDECDAVKHSSSGDLTCDKNLPTSESKSTPTTHKPDRHSVGSVRKLKNFKETRNKFLEGIGRLTSRTKSTSSLLEEESPDSQTDISRSSPLRKGERSASLENLTDSGLDLSRGSPAESRTDLQDLPQRNRSKSSPHIESLPSSELGSSADDVVRPPPRKFHRQRHSNSSNASSATTISTLSSFSSTSSTSVGKFPALGEESESSRKSPPTRQKTSMNSQYENVEAPQNSEAIPTRIPIDTGTYRVPKRKSTGKSSNIEPKSTQRSNAAVVHKSTVEIQVNSPKSNQDETDKKNTDTADFSKTNAPSRKETTDNINSSKLSVDPVNEECVKELLNQVKESKSYSTGEVIMMTSKNLPPPPPPTPLDGAAEQVLKEYVLQRSANELPLPPSIPAKPAESTLRDESQPTVNHHSADHGQVSEGAPPSPDTKKQKSPESGTGMDEQSSPSLSKRKSASYENAHLNGVTSNYENVFKPIKTESQLNDGVKNKLTQPETKPSKPAETKAPEKPLTSPPPEISPHPLLPDVSMLPDSSSRHHPNLSSDIIKGDKALAQVLTTTNQKRSADYMAGILSQPSHDIIEEGMRYRRNKPVKTETADNEAPTVHATRTGRPTPSEGLLSITIEPHIYLQRFRLDISSHESLPASSAYYKTSASKARILNLVKEKIADGELNDEEQDTLEEIIQKKMELVLSINTKLSELKNMKTLLDVEMRENECLGTQVMKLTKACCKPREQEKYVLFVQDVDKIINLLLSLSARLARAENAIQMHPVGADKQEMELLFDKRNKLMEQHKEAKLLKENIDRRQKAVSETLASYFDQEEFADYEHYIKMKSALIMEQRELDDKAKLGEEQMQCLRESLPEEWQIHLDKMLEEEEK</sequence>
<feature type="region of interest" description="Disordered" evidence="5">
    <location>
        <begin position="7"/>
        <end position="159"/>
    </location>
</feature>
<evidence type="ECO:0000259" key="6">
    <source>
        <dbReference type="PROSITE" id="PS51307"/>
    </source>
</evidence>
<name>A0ABP0GZF2_CLALP</name>
<feature type="region of interest" description="Disordered" evidence="5">
    <location>
        <begin position="485"/>
        <end position="534"/>
    </location>
</feature>
<feature type="region of interest" description="Disordered" evidence="5">
    <location>
        <begin position="747"/>
        <end position="878"/>
    </location>
</feature>
<feature type="compositionally biased region" description="Low complexity" evidence="5">
    <location>
        <begin position="92"/>
        <end position="121"/>
    </location>
</feature>
<proteinExistence type="inferred from homology"/>
<keyword evidence="4" id="KW-0206">Cytoskeleton</keyword>
<feature type="compositionally biased region" description="Polar residues" evidence="5">
    <location>
        <begin position="223"/>
        <end position="238"/>
    </location>
</feature>
<feature type="compositionally biased region" description="Polar residues" evidence="5">
    <location>
        <begin position="1028"/>
        <end position="1037"/>
    </location>
</feature>
<feature type="compositionally biased region" description="Basic and acidic residues" evidence="5">
    <location>
        <begin position="7"/>
        <end position="28"/>
    </location>
</feature>
<feature type="region of interest" description="Disordered" evidence="5">
    <location>
        <begin position="364"/>
        <end position="385"/>
    </location>
</feature>
<dbReference type="Gene3D" id="6.10.250.3120">
    <property type="match status" value="1"/>
</dbReference>
<protein>
    <recommendedName>
        <fullName evidence="6">ASD2 domain-containing protein</fullName>
    </recommendedName>
</protein>
<feature type="compositionally biased region" description="Basic and acidic residues" evidence="5">
    <location>
        <begin position="1442"/>
        <end position="1453"/>
    </location>
</feature>
<evidence type="ECO:0000313" key="8">
    <source>
        <dbReference type="Proteomes" id="UP001642483"/>
    </source>
</evidence>
<feature type="compositionally biased region" description="Polar residues" evidence="5">
    <location>
        <begin position="969"/>
        <end position="980"/>
    </location>
</feature>
<feature type="compositionally biased region" description="Polar residues" evidence="5">
    <location>
        <begin position="1223"/>
        <end position="1232"/>
    </location>
</feature>
<feature type="compositionally biased region" description="Polar residues" evidence="5">
    <location>
        <begin position="1244"/>
        <end position="1253"/>
    </location>
</feature>